<keyword evidence="2" id="KW-1185">Reference proteome</keyword>
<accession>A0ACC5R7V6</accession>
<sequence>MDHTSTLEQVIRGVLITCVLVFFLFPIFWIVLMSFQTNETILRIPPSIVFEPTLSNYSALITGRLESAAGNLDIAFMKNLWNSFFLSASSVLIALVLGIPAAYAFARFRFRLGEDIAFTLLSFRFAPPLLVLLPLSLYFKQLGLTNTYIGLIWVYQLICLPLILWIVRGYFEDISPDIEHAYRISGNSWLKTFWKIAVPLAKPGIAAAGLLAFIFAWNNFVFALILASADKQPVTVGALAFVTASGIQYGQIAAAIVLSIAPTLALALYAQRYLVEGLSLGAVKG</sequence>
<evidence type="ECO:0000313" key="2">
    <source>
        <dbReference type="Proteomes" id="UP000616151"/>
    </source>
</evidence>
<organism evidence="1 2">
    <name type="scientific">Taklimakanibacter albus</name>
    <dbReference type="NCBI Taxonomy" id="2800327"/>
    <lineage>
        <taxon>Bacteria</taxon>
        <taxon>Pseudomonadati</taxon>
        <taxon>Pseudomonadota</taxon>
        <taxon>Alphaproteobacteria</taxon>
        <taxon>Hyphomicrobiales</taxon>
        <taxon>Aestuariivirgaceae</taxon>
        <taxon>Taklimakanibacter</taxon>
    </lineage>
</organism>
<dbReference type="Proteomes" id="UP000616151">
    <property type="component" value="Unassembled WGS sequence"/>
</dbReference>
<protein>
    <submittedName>
        <fullName evidence="1">Carbohydrate ABC transporter permease</fullName>
    </submittedName>
</protein>
<proteinExistence type="predicted"/>
<reference evidence="1" key="1">
    <citation type="submission" date="2021-01" db="EMBL/GenBank/DDBJ databases">
        <authorList>
            <person name="Sun Q."/>
        </authorList>
    </citation>
    <scope>NUCLEOTIDE SEQUENCE</scope>
    <source>
        <strain evidence="1">YIM B02566</strain>
    </source>
</reference>
<name>A0ACC5R7V6_9HYPH</name>
<gene>
    <name evidence="1" type="ORF">JHL16_20450</name>
</gene>
<evidence type="ECO:0000313" key="1">
    <source>
        <dbReference type="EMBL" id="MBK1868739.1"/>
    </source>
</evidence>
<dbReference type="EMBL" id="JAENHL010000007">
    <property type="protein sequence ID" value="MBK1868739.1"/>
    <property type="molecule type" value="Genomic_DNA"/>
</dbReference>
<comment type="caution">
    <text evidence="1">The sequence shown here is derived from an EMBL/GenBank/DDBJ whole genome shotgun (WGS) entry which is preliminary data.</text>
</comment>